<proteinExistence type="predicted"/>
<gene>
    <name evidence="1" type="ORF">ARMSODRAFT_605246</name>
</gene>
<evidence type="ECO:0000313" key="1">
    <source>
        <dbReference type="EMBL" id="PBK62433.1"/>
    </source>
</evidence>
<name>A0A2H3BF27_9AGAR</name>
<organism evidence="1 2">
    <name type="scientific">Armillaria solidipes</name>
    <dbReference type="NCBI Taxonomy" id="1076256"/>
    <lineage>
        <taxon>Eukaryota</taxon>
        <taxon>Fungi</taxon>
        <taxon>Dikarya</taxon>
        <taxon>Basidiomycota</taxon>
        <taxon>Agaricomycotina</taxon>
        <taxon>Agaricomycetes</taxon>
        <taxon>Agaricomycetidae</taxon>
        <taxon>Agaricales</taxon>
        <taxon>Marasmiineae</taxon>
        <taxon>Physalacriaceae</taxon>
        <taxon>Armillaria</taxon>
    </lineage>
</organism>
<evidence type="ECO:0000313" key="2">
    <source>
        <dbReference type="Proteomes" id="UP000218334"/>
    </source>
</evidence>
<sequence>MYQAWFLRIARPMDAVIVDCIVESLEENRPASTESIVSRSKECFKRGYVIEIAGKMYQVIRRKFSIHALSILASEEEKKNRDEARVLSD</sequence>
<protein>
    <submittedName>
        <fullName evidence="1">Uncharacterized protein</fullName>
    </submittedName>
</protein>
<accession>A0A2H3BF27</accession>
<dbReference type="AlphaFoldDB" id="A0A2H3BF27"/>
<dbReference type="Proteomes" id="UP000218334">
    <property type="component" value="Unassembled WGS sequence"/>
</dbReference>
<dbReference type="EMBL" id="KZ293466">
    <property type="protein sequence ID" value="PBK62433.1"/>
    <property type="molecule type" value="Genomic_DNA"/>
</dbReference>
<keyword evidence="2" id="KW-1185">Reference proteome</keyword>
<reference evidence="2" key="1">
    <citation type="journal article" date="2017" name="Nat. Ecol. Evol.">
        <title>Genome expansion and lineage-specific genetic innovations in the forest pathogenic fungi Armillaria.</title>
        <authorList>
            <person name="Sipos G."/>
            <person name="Prasanna A.N."/>
            <person name="Walter M.C."/>
            <person name="O'Connor E."/>
            <person name="Balint B."/>
            <person name="Krizsan K."/>
            <person name="Kiss B."/>
            <person name="Hess J."/>
            <person name="Varga T."/>
            <person name="Slot J."/>
            <person name="Riley R."/>
            <person name="Boka B."/>
            <person name="Rigling D."/>
            <person name="Barry K."/>
            <person name="Lee J."/>
            <person name="Mihaltcheva S."/>
            <person name="LaButti K."/>
            <person name="Lipzen A."/>
            <person name="Waldron R."/>
            <person name="Moloney N.M."/>
            <person name="Sperisen C."/>
            <person name="Kredics L."/>
            <person name="Vagvoelgyi C."/>
            <person name="Patrignani A."/>
            <person name="Fitzpatrick D."/>
            <person name="Nagy I."/>
            <person name="Doyle S."/>
            <person name="Anderson J.B."/>
            <person name="Grigoriev I.V."/>
            <person name="Gueldener U."/>
            <person name="Muensterkoetter M."/>
            <person name="Nagy L.G."/>
        </authorList>
    </citation>
    <scope>NUCLEOTIDE SEQUENCE [LARGE SCALE GENOMIC DNA]</scope>
    <source>
        <strain evidence="2">28-4</strain>
    </source>
</reference>